<dbReference type="GO" id="GO:0008239">
    <property type="term" value="F:dipeptidyl-peptidase activity"/>
    <property type="evidence" value="ECO:0007669"/>
    <property type="project" value="InterPro"/>
</dbReference>
<feature type="domain" description="Xaa-Pro dipeptidyl-peptidase C-terminal" evidence="2">
    <location>
        <begin position="319"/>
        <end position="501"/>
    </location>
</feature>
<protein>
    <submittedName>
        <fullName evidence="3">Unannotated protein</fullName>
    </submittedName>
</protein>
<dbReference type="InterPro" id="IPR000383">
    <property type="entry name" value="Xaa-Pro-like_dom"/>
</dbReference>
<evidence type="ECO:0000313" key="3">
    <source>
        <dbReference type="EMBL" id="CAB4917298.1"/>
    </source>
</evidence>
<dbReference type="InterPro" id="IPR029058">
    <property type="entry name" value="AB_hydrolase_fold"/>
</dbReference>
<name>A0A6J7HDI5_9ZZZZ</name>
<sequence length="636" mass="66446">MSRTRLAVAGVASVLALTALPSVAAAEQVTITSFDGTRIDADFQRADGLAPGAKAPTVVLTHGFGATRETLEIAALAEPLGQVPAAAFRARGYNTVTYDSRGFGRSGGEIDLDSPEREGRDASAVIDHVATRPEARLDAAGDPRVGMHGASYGGGVQWAAASRDARIDTLVPSISWTSLVQALARDGRLKLGWGLPLVGLGEVSGLALGIFAPQGPELGAFPVELLTLATKAAVTGRSDEALTGYLRARSTGDGIAKVRAPSLIVQGTADTLFTPSQSIEMRRLLRQAGTPVKMLWFCGGHGVCLTGSGGDAVVQPRVLDWMDRWLKGDASVPTGPGFEWVADDGKLRSAADYPLKPAGTITASGGGTLPITPLSSTAGLLVAATRASSAVEVPVPAQTATKDVVAEPVVRLRYRGTSTAPDTHLYAQIVDETRGVVVGNQVTPIPVTLDGQERTVERSLEGVAMRITPGSRYRLQVTDGSNVYGLTTGVGTAQLSDVRLTLPVGDAAGTVADPALAGATPGATPSARPGRTTRTRTVTKRIRVGTLRSRGVLLRGTTTTARRTTVRLVVSAAVARRLGLRSRTIASGRTAKRRAWSLRLRPTSRTAAVLRRRASTVATVRVSSGTVRPNRVVVRR</sequence>
<organism evidence="3">
    <name type="scientific">freshwater metagenome</name>
    <dbReference type="NCBI Taxonomy" id="449393"/>
    <lineage>
        <taxon>unclassified sequences</taxon>
        <taxon>metagenomes</taxon>
        <taxon>ecological metagenomes</taxon>
    </lineage>
</organism>
<accession>A0A6J7HDI5</accession>
<dbReference type="EMBL" id="CAFBMK010000088">
    <property type="protein sequence ID" value="CAB4917298.1"/>
    <property type="molecule type" value="Genomic_DNA"/>
</dbReference>
<reference evidence="3" key="1">
    <citation type="submission" date="2020-05" db="EMBL/GenBank/DDBJ databases">
        <authorList>
            <person name="Chiriac C."/>
            <person name="Salcher M."/>
            <person name="Ghai R."/>
            <person name="Kavagutti S V."/>
        </authorList>
    </citation>
    <scope>NUCLEOTIDE SEQUENCE</scope>
</reference>
<dbReference type="InterPro" id="IPR013736">
    <property type="entry name" value="Xaa-Pro_dipept_C"/>
</dbReference>
<dbReference type="InterPro" id="IPR050261">
    <property type="entry name" value="FrsA_esterase"/>
</dbReference>
<dbReference type="AlphaFoldDB" id="A0A6J7HDI5"/>
<gene>
    <name evidence="3" type="ORF">UFOPK3564_01639</name>
</gene>
<dbReference type="PANTHER" id="PTHR22946:SF9">
    <property type="entry name" value="POLYKETIDE TRANSFERASE AF380"/>
    <property type="match status" value="1"/>
</dbReference>
<evidence type="ECO:0000256" key="1">
    <source>
        <dbReference type="ARBA" id="ARBA00022801"/>
    </source>
</evidence>
<keyword evidence="1" id="KW-0378">Hydrolase</keyword>
<dbReference type="PANTHER" id="PTHR22946">
    <property type="entry name" value="DIENELACTONE HYDROLASE DOMAIN-CONTAINING PROTEIN-RELATED"/>
    <property type="match status" value="1"/>
</dbReference>
<dbReference type="SUPFAM" id="SSF53474">
    <property type="entry name" value="alpha/beta-Hydrolases"/>
    <property type="match status" value="1"/>
</dbReference>
<dbReference type="GO" id="GO:0016788">
    <property type="term" value="F:hydrolase activity, acting on ester bonds"/>
    <property type="evidence" value="ECO:0007669"/>
    <property type="project" value="UniProtKB-ARBA"/>
</dbReference>
<dbReference type="Pfam" id="PF02129">
    <property type="entry name" value="Peptidase_S15"/>
    <property type="match status" value="1"/>
</dbReference>
<evidence type="ECO:0000259" key="2">
    <source>
        <dbReference type="SMART" id="SM00939"/>
    </source>
</evidence>
<proteinExistence type="predicted"/>
<dbReference type="SMART" id="SM00939">
    <property type="entry name" value="PepX_C"/>
    <property type="match status" value="1"/>
</dbReference>
<dbReference type="Gene3D" id="3.40.50.1820">
    <property type="entry name" value="alpha/beta hydrolase"/>
    <property type="match status" value="2"/>
</dbReference>